<feature type="compositionally biased region" description="Pro residues" evidence="1">
    <location>
        <begin position="78"/>
        <end position="89"/>
    </location>
</feature>
<sequence length="103" mass="10681">MGPPKTDNLAKNLLARHAERQRFDSADWAMSLPMNTSLGKEVAVAPHDAGSPRADTPLHEQGDTASMSFTALATSPGPTKPTSPMPSSPQPAKSSSPSATTSP</sequence>
<dbReference type="VEuPathDB" id="FungiDB:H310_05848"/>
<dbReference type="OrthoDB" id="77666at2759"/>
<feature type="compositionally biased region" description="Polar residues" evidence="1">
    <location>
        <begin position="63"/>
        <end position="73"/>
    </location>
</feature>
<reference evidence="2" key="1">
    <citation type="submission" date="2013-12" db="EMBL/GenBank/DDBJ databases">
        <title>The Genome Sequence of Aphanomyces invadans NJM9701.</title>
        <authorList>
            <consortium name="The Broad Institute Genomics Platform"/>
            <person name="Russ C."/>
            <person name="Tyler B."/>
            <person name="van West P."/>
            <person name="Dieguez-Uribeondo J."/>
            <person name="Young S.K."/>
            <person name="Zeng Q."/>
            <person name="Gargeya S."/>
            <person name="Fitzgerald M."/>
            <person name="Abouelleil A."/>
            <person name="Alvarado L."/>
            <person name="Chapman S.B."/>
            <person name="Gainer-Dewar J."/>
            <person name="Goldberg J."/>
            <person name="Griggs A."/>
            <person name="Gujja S."/>
            <person name="Hansen M."/>
            <person name="Howarth C."/>
            <person name="Imamovic A."/>
            <person name="Ireland A."/>
            <person name="Larimer J."/>
            <person name="McCowan C."/>
            <person name="Murphy C."/>
            <person name="Pearson M."/>
            <person name="Poon T.W."/>
            <person name="Priest M."/>
            <person name="Roberts A."/>
            <person name="Saif S."/>
            <person name="Shea T."/>
            <person name="Sykes S."/>
            <person name="Wortman J."/>
            <person name="Nusbaum C."/>
            <person name="Birren B."/>
        </authorList>
    </citation>
    <scope>NUCLEOTIDE SEQUENCE [LARGE SCALE GENOMIC DNA]</scope>
    <source>
        <strain evidence="2">NJM9701</strain>
    </source>
</reference>
<dbReference type="RefSeq" id="XP_008868905.1">
    <property type="nucleotide sequence ID" value="XM_008870683.1"/>
</dbReference>
<protein>
    <submittedName>
        <fullName evidence="2">Uncharacterized protein</fullName>
    </submittedName>
</protein>
<organism evidence="2">
    <name type="scientific">Aphanomyces invadans</name>
    <dbReference type="NCBI Taxonomy" id="157072"/>
    <lineage>
        <taxon>Eukaryota</taxon>
        <taxon>Sar</taxon>
        <taxon>Stramenopiles</taxon>
        <taxon>Oomycota</taxon>
        <taxon>Saprolegniomycetes</taxon>
        <taxon>Saprolegniales</taxon>
        <taxon>Verrucalvaceae</taxon>
        <taxon>Aphanomyces</taxon>
    </lineage>
</organism>
<feature type="compositionally biased region" description="Low complexity" evidence="1">
    <location>
        <begin position="90"/>
        <end position="103"/>
    </location>
</feature>
<proteinExistence type="predicted"/>
<dbReference type="EMBL" id="KI913961">
    <property type="protein sequence ID" value="ETW02300.1"/>
    <property type="molecule type" value="Genomic_DNA"/>
</dbReference>
<evidence type="ECO:0000313" key="2">
    <source>
        <dbReference type="EMBL" id="ETW02300.1"/>
    </source>
</evidence>
<feature type="region of interest" description="Disordered" evidence="1">
    <location>
        <begin position="43"/>
        <end position="103"/>
    </location>
</feature>
<accession>A0A024U7V6</accession>
<dbReference type="GeneID" id="20082898"/>
<evidence type="ECO:0000256" key="1">
    <source>
        <dbReference type="SAM" id="MobiDB-lite"/>
    </source>
</evidence>
<dbReference type="AlphaFoldDB" id="A0A024U7V6"/>
<name>A0A024U7V6_9STRA</name>
<gene>
    <name evidence="2" type="ORF">H310_05848</name>
</gene>